<dbReference type="GO" id="GO:0007264">
    <property type="term" value="P:small GTPase-mediated signal transduction"/>
    <property type="evidence" value="ECO:0007669"/>
    <property type="project" value="InterPro"/>
</dbReference>
<dbReference type="PANTHER" id="PTHR23317:SF76">
    <property type="entry name" value="LD20667P"/>
    <property type="match status" value="1"/>
</dbReference>
<dbReference type="PANTHER" id="PTHR23317">
    <property type="entry name" value="DEDICATOR OF CYTOKINESIS DOCK"/>
    <property type="match status" value="1"/>
</dbReference>
<accession>A0A5J4UU60</accession>
<gene>
    <name evidence="2" type="ORF">EZS28_030962</name>
</gene>
<dbReference type="Proteomes" id="UP000324800">
    <property type="component" value="Unassembled WGS sequence"/>
</dbReference>
<evidence type="ECO:0000256" key="1">
    <source>
        <dbReference type="SAM" id="MobiDB-lite"/>
    </source>
</evidence>
<proteinExistence type="predicted"/>
<evidence type="ECO:0000313" key="3">
    <source>
        <dbReference type="Proteomes" id="UP000324800"/>
    </source>
</evidence>
<dbReference type="InterPro" id="IPR026791">
    <property type="entry name" value="DOCK"/>
</dbReference>
<organism evidence="2 3">
    <name type="scientific">Streblomastix strix</name>
    <dbReference type="NCBI Taxonomy" id="222440"/>
    <lineage>
        <taxon>Eukaryota</taxon>
        <taxon>Metamonada</taxon>
        <taxon>Preaxostyla</taxon>
        <taxon>Oxymonadida</taxon>
        <taxon>Streblomastigidae</taxon>
        <taxon>Streblomastix</taxon>
    </lineage>
</organism>
<evidence type="ECO:0000313" key="2">
    <source>
        <dbReference type="EMBL" id="KAA6373511.1"/>
    </source>
</evidence>
<protein>
    <submittedName>
        <fullName evidence="2">Uncharacterized protein</fullName>
    </submittedName>
</protein>
<feature type="region of interest" description="Disordered" evidence="1">
    <location>
        <begin position="529"/>
        <end position="554"/>
    </location>
</feature>
<name>A0A5J4UU60_9EUKA</name>
<sequence>METTEADSEALNLCLFGGAPDSPYNYIPFEHLEEQQQRVFSESLPEISDVSVKVKQRSFHSQHFRNLLESVPETLQEAVSYYARDEMTVNFKNEFQENVSVDIPQSHYKVPADQNTIIEGTEKEETQTVTESWFNSRQYLTKSQKQSLSGRQLAALMHPATRIDHIQDSITGMNAQGLQSVLGNELLLGLNELRFEGVMVDELEPCFVTFGLYSLDLERKLSEDVELDLNSDTLISMIGIQPENVDQVTTFRRALFNIDPLEEKDVVVGFRIYKTLIAEQYDKEYLHNQKDAKKSKQSTEEEKEKQKLRKRYIDNCADLGEFRQPLGFGFFKVIENSQWNQKIFQQDPKDKQNQQQSIIIDRDWSENKALGLEIKKIYRWDDIQGNGKSNSDIALQIHQQEKEILQHIMNGQNQTAQQLQMIDIGLDKGSDQARFVHILQELNRDSDNFKLLPIKMVVDIMHINQAVVPHIVTPFLESVRVKGVIEKEKQIEEMRRLKEEQEEAEFQSIRKKRDEEYFEKEKQREIEKEKRNLNNTETKKEKEERERKEKLDKLKYEQDKQQDELLQKQRKLQSNNLAFQRKKLTNYEKQEVEMNIDNEFDSQEGNDEIIILEQLLNGDV</sequence>
<reference evidence="2 3" key="1">
    <citation type="submission" date="2019-03" db="EMBL/GenBank/DDBJ databases">
        <title>Single cell metagenomics reveals metabolic interactions within the superorganism composed of flagellate Streblomastix strix and complex community of Bacteroidetes bacteria on its surface.</title>
        <authorList>
            <person name="Treitli S.C."/>
            <person name="Kolisko M."/>
            <person name="Husnik F."/>
            <person name="Keeling P."/>
            <person name="Hampl V."/>
        </authorList>
    </citation>
    <scope>NUCLEOTIDE SEQUENCE [LARGE SCALE GENOMIC DNA]</scope>
    <source>
        <strain evidence="2">ST1C</strain>
    </source>
</reference>
<comment type="caution">
    <text evidence="2">The sequence shown here is derived from an EMBL/GenBank/DDBJ whole genome shotgun (WGS) entry which is preliminary data.</text>
</comment>
<dbReference type="GO" id="GO:0005085">
    <property type="term" value="F:guanyl-nucleotide exchange factor activity"/>
    <property type="evidence" value="ECO:0007669"/>
    <property type="project" value="InterPro"/>
</dbReference>
<dbReference type="AlphaFoldDB" id="A0A5J4UU60"/>
<dbReference type="EMBL" id="SNRW01012688">
    <property type="protein sequence ID" value="KAA6373511.1"/>
    <property type="molecule type" value="Genomic_DNA"/>
</dbReference>